<evidence type="ECO:0000256" key="4">
    <source>
        <dbReference type="ARBA" id="ARBA00022833"/>
    </source>
</evidence>
<dbReference type="Gene3D" id="3.30.160.60">
    <property type="entry name" value="Classic Zinc Finger"/>
    <property type="match status" value="7"/>
</dbReference>
<proteinExistence type="predicted"/>
<accession>A0A1B6FIV7</accession>
<dbReference type="GO" id="GO:0005634">
    <property type="term" value="C:nucleus"/>
    <property type="evidence" value="ECO:0007669"/>
    <property type="project" value="UniProtKB-ARBA"/>
</dbReference>
<evidence type="ECO:0000259" key="7">
    <source>
        <dbReference type="PROSITE" id="PS50157"/>
    </source>
</evidence>
<dbReference type="GO" id="GO:0008270">
    <property type="term" value="F:zinc ion binding"/>
    <property type="evidence" value="ECO:0007669"/>
    <property type="project" value="UniProtKB-KW"/>
</dbReference>
<name>A0A1B6FIV7_9HEMI</name>
<organism evidence="8">
    <name type="scientific">Cuerna arida</name>
    <dbReference type="NCBI Taxonomy" id="1464854"/>
    <lineage>
        <taxon>Eukaryota</taxon>
        <taxon>Metazoa</taxon>
        <taxon>Ecdysozoa</taxon>
        <taxon>Arthropoda</taxon>
        <taxon>Hexapoda</taxon>
        <taxon>Insecta</taxon>
        <taxon>Pterygota</taxon>
        <taxon>Neoptera</taxon>
        <taxon>Paraneoptera</taxon>
        <taxon>Hemiptera</taxon>
        <taxon>Auchenorrhyncha</taxon>
        <taxon>Membracoidea</taxon>
        <taxon>Cicadellidae</taxon>
        <taxon>Cicadellinae</taxon>
        <taxon>Proconiini</taxon>
        <taxon>Cuerna</taxon>
    </lineage>
</organism>
<dbReference type="PANTHER" id="PTHR24379">
    <property type="entry name" value="KRAB AND ZINC FINGER DOMAIN-CONTAINING"/>
    <property type="match status" value="1"/>
</dbReference>
<dbReference type="AlphaFoldDB" id="A0A1B6FIV7"/>
<dbReference type="FunFam" id="3.30.160.60:FF:000446">
    <property type="entry name" value="Zinc finger protein"/>
    <property type="match status" value="1"/>
</dbReference>
<keyword evidence="3 5" id="KW-0863">Zinc-finger</keyword>
<dbReference type="Pfam" id="PF13894">
    <property type="entry name" value="zf-C2H2_4"/>
    <property type="match status" value="1"/>
</dbReference>
<keyword evidence="1" id="KW-0479">Metal-binding</keyword>
<dbReference type="SUPFAM" id="SSF57667">
    <property type="entry name" value="beta-beta-alpha zinc fingers"/>
    <property type="match status" value="6"/>
</dbReference>
<feature type="domain" description="C2H2-type" evidence="7">
    <location>
        <begin position="1041"/>
        <end position="1068"/>
    </location>
</feature>
<dbReference type="PROSITE" id="PS50157">
    <property type="entry name" value="ZINC_FINGER_C2H2_2"/>
    <property type="match status" value="6"/>
</dbReference>
<gene>
    <name evidence="8" type="ORF">g.11433</name>
</gene>
<dbReference type="InterPro" id="IPR036236">
    <property type="entry name" value="Znf_C2H2_sf"/>
</dbReference>
<dbReference type="SMART" id="SM00355">
    <property type="entry name" value="ZnF_C2H2"/>
    <property type="match status" value="22"/>
</dbReference>
<feature type="domain" description="C2H2-type" evidence="7">
    <location>
        <begin position="453"/>
        <end position="475"/>
    </location>
</feature>
<evidence type="ECO:0000256" key="2">
    <source>
        <dbReference type="ARBA" id="ARBA00022737"/>
    </source>
</evidence>
<feature type="domain" description="C2H2-type" evidence="7">
    <location>
        <begin position="282"/>
        <end position="309"/>
    </location>
</feature>
<evidence type="ECO:0000313" key="8">
    <source>
        <dbReference type="EMBL" id="JAS50132.1"/>
    </source>
</evidence>
<feature type="domain" description="C2H2-type" evidence="7">
    <location>
        <begin position="482"/>
        <end position="509"/>
    </location>
</feature>
<sequence>MDGLTFNEDEVINVDENFSSYRFKTQIPHDVIEEAHIPKFEVQTIKPAPVVCHFFFPSSEEGIDGSEREGDLQDPLASSDWSNISDCPTEHITVDDELLALENLPAAAKTSFSIIDPLHIVGPNKIEPEIEIPDIKPTSEQLEEVTRKRKLDCNFKYNEVQKKIKLESDINISNIVLKNLVINIGPKLPLPHCFQIKKEHESTSPETPLHQININKSECGPDEVGSHMKEHLVVKIYRCSKCNHNCTDLALHESHIASCNEVCFKDDFLTSEFKFIKRNGFFPCKTCSFKFKYLTNLITHLKSHSAERGFYCHICKDVLPTVDELRDHYSDLHKGLAKVLSCNICNYSSLFIHHLKDHMIQHNVDKNLHCSKCRRNYDDSDMYNQHVIAVHNNIVKKKSKMKKFVSSEKAGESSNLLKNAGESSNLLENADKENMLLLKSDFRSETNKHSDFYCCNGCTYKFSKFENLIKHKEQHLTVSKPYVCTYCNHKSFSLTNMKQHWRKHSDKPSIRTKKVSCNVCEVVCSTWEHMKRHAINHVYDQLYCRHCRINSEDSESYKTHMNSVHNVLSTENQYSCNKCSFTTLSITISKRHMKKHNSNKNMPIEKIGSIKEKTSYLRNNASSLELSSSEQSNVKSNSFECKKCKIVFNNEKSFKKHNKIHKDQIVHTNTNRETSREEIFKWMFKCNKCSYQCDKIKSLQEHNKLNHIDQEVPFTCTVCGFKSALLSFYAQHIKSHTGNTIYNCRYCPFSSKKVTLFKEHVAGHGFKCCPMCVYKSKGFSMLKGHIDKHHKSGNEPFVCSICPYNTRYKKLLNSHYLRFHPKEYTLKNLPLLTQSFQTYTKKTVKYHTCSFCPFRAFRSHDLKRHIMRHFSNKSSSGKIFKLKQINQVLTQPKVKCDPQQLNNIKPNRKSFTDDATSNNYHYSCSQCSYKKPHRKSVSQHLLRIHNIVGGIRNHMIVKVNGNMSDNKKHVMKDSGSKSKTKEGKPNIIKDRDQMIHKRCKSDTAHSRLMDNCNKCDIHNLSRLAQIEHRKYGHKLFWAKPYSCNKCGMRFTSKTALKRHMKNENKEYLLCKSCNYKSHRRDNWKKHIRLCQKQTSFSKEETDNSTKSPLVKRDLTEFKSEDDETFTCGECDFETMNITLLTMHMFDHSGIPDD</sequence>
<reference evidence="8" key="1">
    <citation type="submission" date="2015-11" db="EMBL/GenBank/DDBJ databases">
        <title>De novo transcriptome assembly of four potential Pierce s Disease insect vectors from Arizona vineyards.</title>
        <authorList>
            <person name="Tassone E.E."/>
        </authorList>
    </citation>
    <scope>NUCLEOTIDE SEQUENCE</scope>
</reference>
<keyword evidence="4" id="KW-0862">Zinc</keyword>
<evidence type="ECO:0000256" key="1">
    <source>
        <dbReference type="ARBA" id="ARBA00022723"/>
    </source>
</evidence>
<dbReference type="PROSITE" id="PS00028">
    <property type="entry name" value="ZINC_FINGER_C2H2_1"/>
    <property type="match status" value="6"/>
</dbReference>
<dbReference type="PANTHER" id="PTHR24379:SF121">
    <property type="entry name" value="C2H2-TYPE DOMAIN-CONTAINING PROTEIN"/>
    <property type="match status" value="1"/>
</dbReference>
<evidence type="ECO:0000256" key="6">
    <source>
        <dbReference type="SAM" id="MobiDB-lite"/>
    </source>
</evidence>
<feature type="domain" description="C2H2-type" evidence="7">
    <location>
        <begin position="714"/>
        <end position="741"/>
    </location>
</feature>
<dbReference type="EMBL" id="GECZ01019637">
    <property type="protein sequence ID" value="JAS50132.1"/>
    <property type="molecule type" value="Transcribed_RNA"/>
</dbReference>
<feature type="domain" description="C2H2-type" evidence="7">
    <location>
        <begin position="639"/>
        <end position="664"/>
    </location>
</feature>
<dbReference type="InterPro" id="IPR013087">
    <property type="entry name" value="Znf_C2H2_type"/>
</dbReference>
<protein>
    <recommendedName>
        <fullName evidence="7">C2H2-type domain-containing protein</fullName>
    </recommendedName>
</protein>
<evidence type="ECO:0000256" key="5">
    <source>
        <dbReference type="PROSITE-ProRule" id="PRU00042"/>
    </source>
</evidence>
<keyword evidence="2" id="KW-0677">Repeat</keyword>
<feature type="region of interest" description="Disordered" evidence="6">
    <location>
        <begin position="965"/>
        <end position="984"/>
    </location>
</feature>
<evidence type="ECO:0000256" key="3">
    <source>
        <dbReference type="ARBA" id="ARBA00022771"/>
    </source>
</evidence>